<sequence>MVATVAAAWLLLWAAACVQSEQDFYDFKAVNIRGKLVSLEKYRGSVSDGVLRARLGGGRARWVHPAGLLGGMLPSGTSQLGDAPVGHHPGDPSPAIRPSGAPRPLPTEAHGYVAQPRNHNPLSALSGAQDLALKENALRLCFASSKSKSNPSFCPSSLTFAPGTVSLVVNVASECGFTDQNYRALQQLQRDLGPYHFNVLAFPCNQFGQQEPDTDREIENFARRTYNVSFPMFSKIAVIGTGAHPAFKYLTQTSGKEPTWNFWKYLVAPDGKVVGAWDPTVPVQEIKPRITELVAKLILQRRAEL</sequence>
<evidence type="ECO:0000256" key="1">
    <source>
        <dbReference type="ARBA" id="ARBA00000217"/>
    </source>
</evidence>
<dbReference type="PROSITE" id="PS51355">
    <property type="entry name" value="GLUTATHIONE_PEROXID_3"/>
    <property type="match status" value="1"/>
</dbReference>
<comment type="catalytic activity">
    <reaction evidence="1">
        <text>2 glutathione + H2O2 = glutathione disulfide + 2 H2O</text>
        <dbReference type="Rhea" id="RHEA:16833"/>
        <dbReference type="ChEBI" id="CHEBI:15377"/>
        <dbReference type="ChEBI" id="CHEBI:16240"/>
        <dbReference type="ChEBI" id="CHEBI:57925"/>
        <dbReference type="ChEBI" id="CHEBI:58297"/>
        <dbReference type="EC" id="1.11.1.9"/>
    </reaction>
</comment>
<dbReference type="InterPro" id="IPR013376">
    <property type="entry name" value="Glut_perox_Gpx7"/>
</dbReference>
<dbReference type="GO" id="GO:0034599">
    <property type="term" value="P:cellular response to oxidative stress"/>
    <property type="evidence" value="ECO:0007669"/>
    <property type="project" value="UniProtKB-ARBA"/>
</dbReference>
<accession>A0A8J6GZC4</accession>
<evidence type="ECO:0000256" key="5">
    <source>
        <dbReference type="ARBA" id="ARBA00023002"/>
    </source>
</evidence>
<dbReference type="FunFam" id="3.40.30.10:FF:000049">
    <property type="entry name" value="Glutathione peroxidase"/>
    <property type="match status" value="1"/>
</dbReference>
<dbReference type="CDD" id="cd00340">
    <property type="entry name" value="GSH_Peroxidase"/>
    <property type="match status" value="1"/>
</dbReference>
<proteinExistence type="inferred from homology"/>
<comment type="similarity">
    <text evidence="2 6">Belongs to the glutathione peroxidase family.</text>
</comment>
<keyword evidence="5 6" id="KW-0560">Oxidoreductase</keyword>
<keyword evidence="8" id="KW-0732">Signal</keyword>
<dbReference type="SUPFAM" id="SSF52833">
    <property type="entry name" value="Thioredoxin-like"/>
    <property type="match status" value="1"/>
</dbReference>
<evidence type="ECO:0000256" key="3">
    <source>
        <dbReference type="ARBA" id="ARBA00012310"/>
    </source>
</evidence>
<dbReference type="GO" id="GO:0004602">
    <property type="term" value="F:glutathione peroxidase activity"/>
    <property type="evidence" value="ECO:0007669"/>
    <property type="project" value="UniProtKB-EC"/>
</dbReference>
<dbReference type="Gene3D" id="3.40.30.10">
    <property type="entry name" value="Glutaredoxin"/>
    <property type="match status" value="1"/>
</dbReference>
<dbReference type="Pfam" id="PF00255">
    <property type="entry name" value="GSHPx"/>
    <property type="match status" value="1"/>
</dbReference>
<dbReference type="PANTHER" id="PTHR11592:SF5">
    <property type="entry name" value="GLUTATHIONE PEROXIDASE 7"/>
    <property type="match status" value="1"/>
</dbReference>
<dbReference type="PRINTS" id="PR01011">
    <property type="entry name" value="GLUTPROXDASE"/>
</dbReference>
<dbReference type="PROSITE" id="PS00763">
    <property type="entry name" value="GLUTATHIONE_PEROXID_2"/>
    <property type="match status" value="1"/>
</dbReference>
<organism evidence="9 10">
    <name type="scientific">Microtus ochrogaster</name>
    <name type="common">Prairie vole</name>
    <dbReference type="NCBI Taxonomy" id="79684"/>
    <lineage>
        <taxon>Eukaryota</taxon>
        <taxon>Metazoa</taxon>
        <taxon>Chordata</taxon>
        <taxon>Craniata</taxon>
        <taxon>Vertebrata</taxon>
        <taxon>Euteleostomi</taxon>
        <taxon>Mammalia</taxon>
        <taxon>Eutheria</taxon>
        <taxon>Euarchontoglires</taxon>
        <taxon>Glires</taxon>
        <taxon>Rodentia</taxon>
        <taxon>Myomorpha</taxon>
        <taxon>Muroidea</taxon>
        <taxon>Cricetidae</taxon>
        <taxon>Arvicolinae</taxon>
        <taxon>Microtus</taxon>
    </lineage>
</organism>
<dbReference type="PANTHER" id="PTHR11592">
    <property type="entry name" value="GLUTATHIONE PEROXIDASE"/>
    <property type="match status" value="1"/>
</dbReference>
<feature type="chain" id="PRO_5035251035" description="Glutathione peroxidase" evidence="8">
    <location>
        <begin position="21"/>
        <end position="305"/>
    </location>
</feature>
<keyword evidence="4 6" id="KW-0575">Peroxidase</keyword>
<gene>
    <name evidence="9" type="ORF">LTLLF_110400</name>
</gene>
<evidence type="ECO:0000256" key="4">
    <source>
        <dbReference type="ARBA" id="ARBA00022559"/>
    </source>
</evidence>
<evidence type="ECO:0000256" key="7">
    <source>
        <dbReference type="SAM" id="MobiDB-lite"/>
    </source>
</evidence>
<feature type="region of interest" description="Disordered" evidence="7">
    <location>
        <begin position="79"/>
        <end position="109"/>
    </location>
</feature>
<dbReference type="AlphaFoldDB" id="A0A8J6GZC4"/>
<name>A0A8J6GZC4_MICOH</name>
<feature type="signal peptide" evidence="8">
    <location>
        <begin position="1"/>
        <end position="20"/>
    </location>
</feature>
<evidence type="ECO:0000256" key="2">
    <source>
        <dbReference type="ARBA" id="ARBA00006926"/>
    </source>
</evidence>
<dbReference type="NCBIfam" id="TIGR02540">
    <property type="entry name" value="gpx7"/>
    <property type="match status" value="1"/>
</dbReference>
<evidence type="ECO:0000256" key="6">
    <source>
        <dbReference type="RuleBase" id="RU000499"/>
    </source>
</evidence>
<reference evidence="9" key="1">
    <citation type="submission" date="2020-03" db="EMBL/GenBank/DDBJ databases">
        <title>Studies in the Genomics of Life Span.</title>
        <authorList>
            <person name="Glass D."/>
        </authorList>
    </citation>
    <scope>NUCLEOTIDE SEQUENCE</scope>
    <source>
        <strain evidence="9">LTLLF</strain>
        <tissue evidence="9">Muscle</tissue>
    </source>
</reference>
<dbReference type="GO" id="GO:0005788">
    <property type="term" value="C:endoplasmic reticulum lumen"/>
    <property type="evidence" value="ECO:0007669"/>
    <property type="project" value="UniProtKB-ARBA"/>
</dbReference>
<evidence type="ECO:0000313" key="9">
    <source>
        <dbReference type="EMBL" id="KAH0519781.1"/>
    </source>
</evidence>
<dbReference type="InterPro" id="IPR029760">
    <property type="entry name" value="GPX_CS"/>
</dbReference>
<protein>
    <recommendedName>
        <fullName evidence="3 6">Glutathione peroxidase</fullName>
    </recommendedName>
</protein>
<dbReference type="EMBL" id="JAATJU010003572">
    <property type="protein sequence ID" value="KAH0519781.1"/>
    <property type="molecule type" value="Genomic_DNA"/>
</dbReference>
<comment type="caution">
    <text evidence="9">The sequence shown here is derived from an EMBL/GenBank/DDBJ whole genome shotgun (WGS) entry which is preliminary data.</text>
</comment>
<dbReference type="InterPro" id="IPR036249">
    <property type="entry name" value="Thioredoxin-like_sf"/>
</dbReference>
<dbReference type="Proteomes" id="UP000710432">
    <property type="component" value="Unassembled WGS sequence"/>
</dbReference>
<evidence type="ECO:0000313" key="10">
    <source>
        <dbReference type="Proteomes" id="UP000710432"/>
    </source>
</evidence>
<dbReference type="InterPro" id="IPR000889">
    <property type="entry name" value="Glutathione_peroxidase"/>
</dbReference>
<evidence type="ECO:0000256" key="8">
    <source>
        <dbReference type="SAM" id="SignalP"/>
    </source>
</evidence>